<dbReference type="OrthoDB" id="47007at2759"/>
<gene>
    <name evidence="1" type="ORF">M427DRAFT_136121</name>
</gene>
<proteinExistence type="predicted"/>
<evidence type="ECO:0000313" key="2">
    <source>
        <dbReference type="Proteomes" id="UP000070544"/>
    </source>
</evidence>
<reference evidence="1 2" key="1">
    <citation type="journal article" date="2015" name="Genome Biol. Evol.">
        <title>Phylogenomic analyses indicate that early fungi evolved digesting cell walls of algal ancestors of land plants.</title>
        <authorList>
            <person name="Chang Y."/>
            <person name="Wang S."/>
            <person name="Sekimoto S."/>
            <person name="Aerts A.L."/>
            <person name="Choi C."/>
            <person name="Clum A."/>
            <person name="LaButti K.M."/>
            <person name="Lindquist E.A."/>
            <person name="Yee Ngan C."/>
            <person name="Ohm R.A."/>
            <person name="Salamov A.A."/>
            <person name="Grigoriev I.V."/>
            <person name="Spatafora J.W."/>
            <person name="Berbee M.L."/>
        </authorList>
    </citation>
    <scope>NUCLEOTIDE SEQUENCE [LARGE SCALE GENOMIC DNA]</scope>
    <source>
        <strain evidence="1 2">JEL478</strain>
    </source>
</reference>
<dbReference type="InterPro" id="IPR036291">
    <property type="entry name" value="NAD(P)-bd_dom_sf"/>
</dbReference>
<protein>
    <submittedName>
        <fullName evidence="1">NAD(P)-binding protein</fullName>
    </submittedName>
</protein>
<dbReference type="AlphaFoldDB" id="A0A139AB52"/>
<dbReference type="Gene3D" id="3.40.50.720">
    <property type="entry name" value="NAD(P)-binding Rossmann-like Domain"/>
    <property type="match status" value="2"/>
</dbReference>
<accession>A0A139AB52</accession>
<dbReference type="SUPFAM" id="SSF51735">
    <property type="entry name" value="NAD(P)-binding Rossmann-fold domains"/>
    <property type="match status" value="1"/>
</dbReference>
<organism evidence="1 2">
    <name type="scientific">Gonapodya prolifera (strain JEL478)</name>
    <name type="common">Monoblepharis prolifera</name>
    <dbReference type="NCBI Taxonomy" id="1344416"/>
    <lineage>
        <taxon>Eukaryota</taxon>
        <taxon>Fungi</taxon>
        <taxon>Fungi incertae sedis</taxon>
        <taxon>Chytridiomycota</taxon>
        <taxon>Chytridiomycota incertae sedis</taxon>
        <taxon>Monoblepharidomycetes</taxon>
        <taxon>Monoblepharidales</taxon>
        <taxon>Gonapodyaceae</taxon>
        <taxon>Gonapodya</taxon>
    </lineage>
</organism>
<evidence type="ECO:0000313" key="1">
    <source>
        <dbReference type="EMBL" id="KXS14052.1"/>
    </source>
</evidence>
<dbReference type="EMBL" id="KQ965772">
    <property type="protein sequence ID" value="KXS14052.1"/>
    <property type="molecule type" value="Genomic_DNA"/>
</dbReference>
<name>A0A139AB52_GONPJ</name>
<keyword evidence="2" id="KW-1185">Reference proteome</keyword>
<dbReference type="Proteomes" id="UP000070544">
    <property type="component" value="Unassembled WGS sequence"/>
</dbReference>
<dbReference type="STRING" id="1344416.A0A139AB52"/>
<sequence>MSDRYQEVFVGCSRLMIRGRLDQKVCVVTGAGNTGGIGFATAVKFAEGRRQSLSLAGLAPKLSLAEDLARTIHAQHSSTETLALESVASDEAATKVAFERVVRRWGRLDALGEHYVLHLFFCIKHATPAMQALGGGKTAPGGSIVINGSAAGVPMLGARLSVDYTANKAVLASQRICVNSIGTSAIESAITSDRIDNVIEFTSKAPGVGRTGKPEVLASDESSYVIGATWLFMAMDSAIPMHIKQKPGLPPRFWLD</sequence>
<dbReference type="CDD" id="cd05233">
    <property type="entry name" value="SDR_c"/>
    <property type="match status" value="1"/>
</dbReference>